<sequence>MPAPENRISRPLPRNENPNRWIHVAGLGAGIIFGFGFWAGLIASFFTGETTFAAVTVPVVITAAACAGFVGWRRQRDAWSWAALLLALAGTTLSQALTS</sequence>
<dbReference type="AlphaFoldDB" id="A0AAU8ISY1"/>
<protein>
    <recommendedName>
        <fullName evidence="3">Integral membrane protein</fullName>
    </recommendedName>
</protein>
<proteinExistence type="predicted"/>
<keyword evidence="1" id="KW-0472">Membrane</keyword>
<keyword evidence="1" id="KW-0812">Transmembrane</keyword>
<name>A0AAU8ISY1_9ACTN</name>
<dbReference type="KEGG" id="stac:ABII15_17525"/>
<evidence type="ECO:0000256" key="1">
    <source>
        <dbReference type="SAM" id="Phobius"/>
    </source>
</evidence>
<accession>A0AAU8ISY1</accession>
<dbReference type="EMBL" id="CP159534">
    <property type="protein sequence ID" value="XCJ71657.1"/>
    <property type="molecule type" value="Genomic_DNA"/>
</dbReference>
<dbReference type="SUPFAM" id="SSF103481">
    <property type="entry name" value="Multidrug resistance efflux transporter EmrE"/>
    <property type="match status" value="1"/>
</dbReference>
<organism evidence="2">
    <name type="scientific">Streptomyces tabacisoli</name>
    <dbReference type="NCBI Taxonomy" id="3156398"/>
    <lineage>
        <taxon>Bacteria</taxon>
        <taxon>Bacillati</taxon>
        <taxon>Actinomycetota</taxon>
        <taxon>Actinomycetes</taxon>
        <taxon>Kitasatosporales</taxon>
        <taxon>Streptomycetaceae</taxon>
        <taxon>Streptomyces</taxon>
    </lineage>
</organism>
<dbReference type="RefSeq" id="WP_353943266.1">
    <property type="nucleotide sequence ID" value="NZ_CP159534.1"/>
</dbReference>
<feature type="transmembrane region" description="Helical" evidence="1">
    <location>
        <begin position="79"/>
        <end position="97"/>
    </location>
</feature>
<reference evidence="2" key="1">
    <citation type="submission" date="2024-06" db="EMBL/GenBank/DDBJ databases">
        <title>Streptomyces sp. strain HUAS MG91 genome sequences.</title>
        <authorList>
            <person name="Mo P."/>
        </authorList>
    </citation>
    <scope>NUCLEOTIDE SEQUENCE</scope>
    <source>
        <strain evidence="2">HUAS MG91</strain>
    </source>
</reference>
<evidence type="ECO:0000313" key="2">
    <source>
        <dbReference type="EMBL" id="XCJ71657.1"/>
    </source>
</evidence>
<feature type="transmembrane region" description="Helical" evidence="1">
    <location>
        <begin position="21"/>
        <end position="46"/>
    </location>
</feature>
<gene>
    <name evidence="2" type="ORF">ABII15_17525</name>
</gene>
<keyword evidence="1" id="KW-1133">Transmembrane helix</keyword>
<feature type="transmembrane region" description="Helical" evidence="1">
    <location>
        <begin position="52"/>
        <end position="72"/>
    </location>
</feature>
<evidence type="ECO:0008006" key="3">
    <source>
        <dbReference type="Google" id="ProtNLM"/>
    </source>
</evidence>
<dbReference type="InterPro" id="IPR037185">
    <property type="entry name" value="EmrE-like"/>
</dbReference>